<feature type="compositionally biased region" description="Polar residues" evidence="1">
    <location>
        <begin position="396"/>
        <end position="407"/>
    </location>
</feature>
<feature type="transmembrane region" description="Helical" evidence="2">
    <location>
        <begin position="46"/>
        <end position="67"/>
    </location>
</feature>
<feature type="compositionally biased region" description="Basic residues" evidence="1">
    <location>
        <begin position="474"/>
        <end position="487"/>
    </location>
</feature>
<keyword evidence="2" id="KW-1133">Transmembrane helix</keyword>
<protein>
    <submittedName>
        <fullName evidence="3">Uncharacterized protein</fullName>
    </submittedName>
</protein>
<evidence type="ECO:0000256" key="2">
    <source>
        <dbReference type="SAM" id="Phobius"/>
    </source>
</evidence>
<dbReference type="STRING" id="573508.A0A1E3BJM1"/>
<name>A0A1E3BJM1_ASPCR</name>
<evidence type="ECO:0000256" key="1">
    <source>
        <dbReference type="SAM" id="MobiDB-lite"/>
    </source>
</evidence>
<keyword evidence="2" id="KW-0812">Transmembrane</keyword>
<feature type="compositionally biased region" description="Basic and acidic residues" evidence="1">
    <location>
        <begin position="462"/>
        <end position="473"/>
    </location>
</feature>
<organism evidence="3 4">
    <name type="scientific">Aspergillus cristatus</name>
    <name type="common">Chinese Fuzhuan brick tea-fermentation fungus</name>
    <name type="synonym">Eurotium cristatum</name>
    <dbReference type="NCBI Taxonomy" id="573508"/>
    <lineage>
        <taxon>Eukaryota</taxon>
        <taxon>Fungi</taxon>
        <taxon>Dikarya</taxon>
        <taxon>Ascomycota</taxon>
        <taxon>Pezizomycotina</taxon>
        <taxon>Eurotiomycetes</taxon>
        <taxon>Eurotiomycetidae</taxon>
        <taxon>Eurotiales</taxon>
        <taxon>Aspergillaceae</taxon>
        <taxon>Aspergillus</taxon>
        <taxon>Aspergillus subgen. Aspergillus</taxon>
    </lineage>
</organism>
<sequence length="714" mass="83808">MATLMILRLMAPVLPRQYYHYPSPPRPPKETPGTPIFVTKHISKKVFLQLFAGTVCIFVLGVLFWRIGRCFRRFTRNKVLKKGKKVDTRYARTWYGWVPLQQHEAAKNVFRKCWRKICEWTSWKTTRADYHWVWWDPGQTAHEEYRQNRSFLRWIPTLFRSKEHTTADTIWNRGPPPERHKRTPKDCQRTTMADAFPFSQRYHAPHTYHGRTKGYRDRLKRSRHQFPSADSIDGRRSFEAFRNSFPGKLVNGPRLPVDQARPFWSLQPPSRTRRKSIPFANAPISENRLPQSVSLPCLLMVDLYPQRQRQPSSTSCKTSATSRTLRKMRYSRKYQVWSARMQLQASNQLKHTYHGFQEPPGTPASELLRSYASENSAPFGSLDRSQREKIARHLSNENSQRISSLRQRQPPARAPLDALDERNGSTIAAQQGAQYLFPSIDTVVRRYWSSSFGDDPLQLPEKQVELGTKDAKGKSPKKRHRRLRPKGRPLPLHKLNNWEIRWMDNLDRKLEWHFDQLTPGRRPFHFPLLANHWLNRKTWMVIDPVSRVPVDKKRQLGDPRFNVPYPAPRWEARPKYPIVPHKKAHTSRIDSWRLAVNCQRRTSGMRDVVRAVELFDDSVDEPPDGHIDPASWILRKPPQGFGMSSKQRDAYYEGGTGWHETLSDWQRVRHGYRVRKMVYEGRVNRTRAKEIALGLSRFLQKAITKTSEKENAPD</sequence>
<dbReference type="Proteomes" id="UP000094569">
    <property type="component" value="Unassembled WGS sequence"/>
</dbReference>
<keyword evidence="4" id="KW-1185">Reference proteome</keyword>
<proteinExistence type="predicted"/>
<feature type="region of interest" description="Disordered" evidence="1">
    <location>
        <begin position="459"/>
        <end position="488"/>
    </location>
</feature>
<dbReference type="VEuPathDB" id="FungiDB:SI65_04213"/>
<reference evidence="3 4" key="1">
    <citation type="journal article" date="2016" name="BMC Genomics">
        <title>Comparative genomic and transcriptomic analyses of the Fuzhuan brick tea-fermentation fungus Aspergillus cristatus.</title>
        <authorList>
            <person name="Ge Y."/>
            <person name="Wang Y."/>
            <person name="Liu Y."/>
            <person name="Tan Y."/>
            <person name="Ren X."/>
            <person name="Zhang X."/>
            <person name="Hyde K.D."/>
            <person name="Liu Y."/>
            <person name="Liu Z."/>
        </authorList>
    </citation>
    <scope>NUCLEOTIDE SEQUENCE [LARGE SCALE GENOMIC DNA]</scope>
    <source>
        <strain evidence="3 4">GZAAS20.1005</strain>
    </source>
</reference>
<keyword evidence="2" id="KW-0472">Membrane</keyword>
<comment type="caution">
    <text evidence="3">The sequence shown here is derived from an EMBL/GenBank/DDBJ whole genome shotgun (WGS) entry which is preliminary data.</text>
</comment>
<dbReference type="AlphaFoldDB" id="A0A1E3BJM1"/>
<evidence type="ECO:0000313" key="3">
    <source>
        <dbReference type="EMBL" id="ODM21160.1"/>
    </source>
</evidence>
<gene>
    <name evidence="3" type="ORF">SI65_04213</name>
</gene>
<evidence type="ECO:0000313" key="4">
    <source>
        <dbReference type="Proteomes" id="UP000094569"/>
    </source>
</evidence>
<feature type="region of interest" description="Disordered" evidence="1">
    <location>
        <begin position="394"/>
        <end position="417"/>
    </location>
</feature>
<dbReference type="EMBL" id="JXNT01000003">
    <property type="protein sequence ID" value="ODM21160.1"/>
    <property type="molecule type" value="Genomic_DNA"/>
</dbReference>
<dbReference type="OrthoDB" id="5346728at2759"/>
<accession>A0A1E3BJM1</accession>